<dbReference type="PANTHER" id="PTHR42736:SF1">
    <property type="entry name" value="PROTEIN-GLUTAMINE GAMMA-GLUTAMYLTRANSFERASE"/>
    <property type="match status" value="1"/>
</dbReference>
<dbReference type="Pfam" id="PF11992">
    <property type="entry name" value="TgpA_N"/>
    <property type="match status" value="1"/>
</dbReference>
<proteinExistence type="predicted"/>
<dbReference type="OrthoDB" id="9804872at2"/>
<dbReference type="AlphaFoldDB" id="Q1H081"/>
<name>Q1H081_METFK</name>
<feature type="transmembrane region" description="Helical" evidence="1">
    <location>
        <begin position="12"/>
        <end position="44"/>
    </location>
</feature>
<dbReference type="RefSeq" id="WP_011480060.1">
    <property type="nucleotide sequence ID" value="NC_007947.1"/>
</dbReference>
<evidence type="ECO:0000259" key="2">
    <source>
        <dbReference type="SMART" id="SM00460"/>
    </source>
</evidence>
<gene>
    <name evidence="3" type="ordered locus">Mfla_1839</name>
</gene>
<dbReference type="EMBL" id="CP000284">
    <property type="protein sequence ID" value="ABE50106.1"/>
    <property type="molecule type" value="Genomic_DNA"/>
</dbReference>
<dbReference type="eggNOG" id="COG1305">
    <property type="taxonomic scope" value="Bacteria"/>
</dbReference>
<keyword evidence="4" id="KW-1185">Reference proteome</keyword>
<dbReference type="InterPro" id="IPR025403">
    <property type="entry name" value="TgpA-like_C"/>
</dbReference>
<keyword evidence="1" id="KW-1133">Transmembrane helix</keyword>
<dbReference type="Proteomes" id="UP000002440">
    <property type="component" value="Chromosome"/>
</dbReference>
<dbReference type="STRING" id="265072.Mfla_1839"/>
<dbReference type="HOGENOM" id="CLU_012397_0_0_4"/>
<feature type="transmembrane region" description="Helical" evidence="1">
    <location>
        <begin position="129"/>
        <end position="150"/>
    </location>
</feature>
<dbReference type="InterPro" id="IPR052901">
    <property type="entry name" value="Bact_TGase-like"/>
</dbReference>
<feature type="transmembrane region" description="Helical" evidence="1">
    <location>
        <begin position="544"/>
        <end position="564"/>
    </location>
</feature>
<reference evidence="3 4" key="1">
    <citation type="submission" date="2006-03" db="EMBL/GenBank/DDBJ databases">
        <title>Complete sequence of Methylobacillus flagellatus KT.</title>
        <authorList>
            <consortium name="US DOE Joint Genome Institute"/>
            <person name="Copeland A."/>
            <person name="Lucas S."/>
            <person name="Lapidus A."/>
            <person name="Barry K."/>
            <person name="Detter J.C."/>
            <person name="Glavina del Rio T."/>
            <person name="Hammon N."/>
            <person name="Israni S."/>
            <person name="Dalin E."/>
            <person name="Tice H."/>
            <person name="Pitluck S."/>
            <person name="Brettin T."/>
            <person name="Bruce D."/>
            <person name="Han C."/>
            <person name="Tapia R."/>
            <person name="Saunders E."/>
            <person name="Gilna P."/>
            <person name="Schmutz J."/>
            <person name="Larimer F."/>
            <person name="Land M."/>
            <person name="Kyrpides N."/>
            <person name="Anderson I."/>
            <person name="Richardson P."/>
        </authorList>
    </citation>
    <scope>NUCLEOTIDE SEQUENCE [LARGE SCALE GENOMIC DNA]</scope>
    <source>
        <strain evidence="4">KT / ATCC 51484 / DSM 6875</strain>
    </source>
</reference>
<keyword evidence="1" id="KW-0812">Transmembrane</keyword>
<accession>Q1H081</accession>
<dbReference type="Pfam" id="PF13559">
    <property type="entry name" value="DUF4129"/>
    <property type="match status" value="1"/>
</dbReference>
<sequence>MSIASQPGKADLHWLLGAMLLAMALHFSHFPLWASALILLFMVWRLLLQLKQWTMPKLWLLLPITLLGVAGIYLQYRTLFGRDASVTLLALMLSLKLMESGTRRDYIILIFAGYFLTITAFLFDQSLWVGAYLLLPVFGLTACLIGISYPHGILPHRVRTRLSMMLLLQAVPLMLVLFMLFPRIPGPLWGVPQDAYRAMSGLNDHMQPGDISELSLSGSVAFRAQFQGKIPAQQHLYWRGPVLWQFDGRNWHMGGHERYQETLEGLAEPVDYAVTLEPHNRRWLLMLDVPHAQPAGTSFTSDRQALAQMPVRTRMRYTGSSHVQYHLAADISDKTLAQALQLPSGGNPRSRALAQAWHRELQAPERIIDAALSMFRSQAFFYTLTPPRLGDQAIDDFLFNSRRGFCEHYASSFAYLMRAAGIPARIVTGYQGGETNPVGQYLIVRQSDAHAWVEVWLEGRGWVRVDPTAAVAPSRVESGISTALSDNSPLPILARQDRTWLRDLYLNWDAINNGWNQWVLGYDQQRQLALLSRMTGTSANWQQLMLWLTGSLLLMSVLLCAWLLRRRHIPTDPIKALYLRYLAKLSRRGIHHSPGEGPLSVQRRASTALPQHATDIARITRLYLALRYGPLEELPNEHKTMAELRLLIEGLDG</sequence>
<evidence type="ECO:0000313" key="4">
    <source>
        <dbReference type="Proteomes" id="UP000002440"/>
    </source>
</evidence>
<dbReference type="InterPro" id="IPR038765">
    <property type="entry name" value="Papain-like_cys_pep_sf"/>
</dbReference>
<dbReference type="Gene3D" id="3.10.620.30">
    <property type="match status" value="1"/>
</dbReference>
<dbReference type="KEGG" id="mfa:Mfla_1839"/>
<keyword evidence="1" id="KW-0472">Membrane</keyword>
<feature type="transmembrane region" description="Helical" evidence="1">
    <location>
        <begin position="56"/>
        <end position="74"/>
    </location>
</feature>
<dbReference type="InterPro" id="IPR002931">
    <property type="entry name" value="Transglutaminase-like"/>
</dbReference>
<feature type="transmembrane region" description="Helical" evidence="1">
    <location>
        <begin position="162"/>
        <end position="181"/>
    </location>
</feature>
<protein>
    <submittedName>
        <fullName evidence="3">Transglutaminase-like protein</fullName>
    </submittedName>
</protein>
<dbReference type="InterPro" id="IPR021878">
    <property type="entry name" value="TgpA_N"/>
</dbReference>
<organism evidence="3 4">
    <name type="scientific">Methylobacillus flagellatus (strain ATCC 51484 / DSM 6875 / VKM B-1610 / KT)</name>
    <dbReference type="NCBI Taxonomy" id="265072"/>
    <lineage>
        <taxon>Bacteria</taxon>
        <taxon>Pseudomonadati</taxon>
        <taxon>Pseudomonadota</taxon>
        <taxon>Betaproteobacteria</taxon>
        <taxon>Nitrosomonadales</taxon>
        <taxon>Methylophilaceae</taxon>
        <taxon>Methylobacillus</taxon>
    </lineage>
</organism>
<evidence type="ECO:0000256" key="1">
    <source>
        <dbReference type="SAM" id="Phobius"/>
    </source>
</evidence>
<feature type="domain" description="Transglutaminase-like" evidence="2">
    <location>
        <begin position="398"/>
        <end position="469"/>
    </location>
</feature>
<dbReference type="Pfam" id="PF01841">
    <property type="entry name" value="Transglut_core"/>
    <property type="match status" value="1"/>
</dbReference>
<evidence type="ECO:0000313" key="3">
    <source>
        <dbReference type="EMBL" id="ABE50106.1"/>
    </source>
</evidence>
<dbReference type="SMART" id="SM00460">
    <property type="entry name" value="TGc"/>
    <property type="match status" value="1"/>
</dbReference>
<dbReference type="PANTHER" id="PTHR42736">
    <property type="entry name" value="PROTEIN-GLUTAMINE GAMMA-GLUTAMYLTRANSFERASE"/>
    <property type="match status" value="1"/>
</dbReference>
<dbReference type="SUPFAM" id="SSF54001">
    <property type="entry name" value="Cysteine proteinases"/>
    <property type="match status" value="1"/>
</dbReference>
<feature type="transmembrane region" description="Helical" evidence="1">
    <location>
        <begin position="105"/>
        <end position="123"/>
    </location>
</feature>